<evidence type="ECO:0000313" key="1">
    <source>
        <dbReference type="EMBL" id="MBB5373457.1"/>
    </source>
</evidence>
<sequence length="66" mass="7447">MTLELTEKQHILLDRYLDTVLENYKSGAWTLMDARLHLAQAFTLAANDQSSVVNYMQTATNGDEDA</sequence>
<gene>
    <name evidence="1" type="ORF">HNP71_001717</name>
</gene>
<protein>
    <submittedName>
        <fullName evidence="1">Uncharacterized protein</fullName>
    </submittedName>
</protein>
<reference evidence="1 2" key="1">
    <citation type="submission" date="2020-08" db="EMBL/GenBank/DDBJ databases">
        <title>Genomic Encyclopedia of Type Strains, Phase IV (KMG-IV): sequencing the most valuable type-strain genomes for metagenomic binning, comparative biology and taxonomic classification.</title>
        <authorList>
            <person name="Goeker M."/>
        </authorList>
    </citation>
    <scope>NUCLEOTIDE SEQUENCE [LARGE SCALE GENOMIC DNA]</scope>
    <source>
        <strain evidence="1 2">DSM 27026</strain>
    </source>
</reference>
<keyword evidence="2" id="KW-1185">Reference proteome</keyword>
<comment type="caution">
    <text evidence="1">The sequence shown here is derived from an EMBL/GenBank/DDBJ whole genome shotgun (WGS) entry which is preliminary data.</text>
</comment>
<evidence type="ECO:0000313" key="2">
    <source>
        <dbReference type="Proteomes" id="UP000553706"/>
    </source>
</evidence>
<name>A0A840VEZ2_9PROT</name>
<dbReference type="AlphaFoldDB" id="A0A840VEZ2"/>
<dbReference type="Proteomes" id="UP000553706">
    <property type="component" value="Unassembled WGS sequence"/>
</dbReference>
<organism evidence="1 2">
    <name type="scientific">Acidocella aromatica</name>
    <dbReference type="NCBI Taxonomy" id="1303579"/>
    <lineage>
        <taxon>Bacteria</taxon>
        <taxon>Pseudomonadati</taxon>
        <taxon>Pseudomonadota</taxon>
        <taxon>Alphaproteobacteria</taxon>
        <taxon>Acetobacterales</taxon>
        <taxon>Acidocellaceae</taxon>
        <taxon>Acidocella</taxon>
    </lineage>
</organism>
<proteinExistence type="predicted"/>
<accession>A0A840VEZ2</accession>
<dbReference type="EMBL" id="JACHFJ010000007">
    <property type="protein sequence ID" value="MBB5373457.1"/>
    <property type="molecule type" value="Genomic_DNA"/>
</dbReference>
<dbReference type="RefSeq" id="WP_183266467.1">
    <property type="nucleotide sequence ID" value="NZ_JACHFJ010000007.1"/>
</dbReference>